<protein>
    <recommendedName>
        <fullName evidence="1">Peptidase M11 gametolysin domain-containing protein</fullName>
    </recommendedName>
</protein>
<dbReference type="Pfam" id="PF05548">
    <property type="entry name" value="Peptidase_M11"/>
    <property type="match status" value="1"/>
</dbReference>
<organism evidence="2 3">
    <name type="scientific">Tetradesmus obliquus</name>
    <name type="common">Green alga</name>
    <name type="synonym">Acutodesmus obliquus</name>
    <dbReference type="NCBI Taxonomy" id="3088"/>
    <lineage>
        <taxon>Eukaryota</taxon>
        <taxon>Viridiplantae</taxon>
        <taxon>Chlorophyta</taxon>
        <taxon>core chlorophytes</taxon>
        <taxon>Chlorophyceae</taxon>
        <taxon>CS clade</taxon>
        <taxon>Sphaeropleales</taxon>
        <taxon>Scenedesmaceae</taxon>
        <taxon>Tetradesmus</taxon>
    </lineage>
</organism>
<dbReference type="SUPFAM" id="SSF55486">
    <property type="entry name" value="Metalloproteases ('zincins'), catalytic domain"/>
    <property type="match status" value="1"/>
</dbReference>
<reference evidence="2 3" key="1">
    <citation type="submission" date="2016-10" db="EMBL/GenBank/DDBJ databases">
        <authorList>
            <person name="Cai Z."/>
        </authorList>
    </citation>
    <scope>NUCLEOTIDE SEQUENCE [LARGE SCALE GENOMIC DNA]</scope>
</reference>
<dbReference type="InterPro" id="IPR008752">
    <property type="entry name" value="Peptidase_M11"/>
</dbReference>
<evidence type="ECO:0000313" key="3">
    <source>
        <dbReference type="Proteomes" id="UP000256970"/>
    </source>
</evidence>
<gene>
    <name evidence="2" type="ORF">BQ4739_LOCUS17590</name>
</gene>
<dbReference type="STRING" id="3088.A0A383WIC1"/>
<proteinExistence type="predicted"/>
<evidence type="ECO:0000259" key="1">
    <source>
        <dbReference type="Pfam" id="PF05548"/>
    </source>
</evidence>
<evidence type="ECO:0000313" key="2">
    <source>
        <dbReference type="EMBL" id="SZX77227.1"/>
    </source>
</evidence>
<dbReference type="Proteomes" id="UP000256970">
    <property type="component" value="Unassembled WGS sequence"/>
</dbReference>
<dbReference type="EMBL" id="FNXT01001278">
    <property type="protein sequence ID" value="SZX77227.1"/>
    <property type="molecule type" value="Genomic_DNA"/>
</dbReference>
<accession>A0A383WIC1</accession>
<dbReference type="AlphaFoldDB" id="A0A383WIC1"/>
<name>A0A383WIC1_TETOB</name>
<feature type="domain" description="Peptidase M11 gametolysin" evidence="1">
    <location>
        <begin position="116"/>
        <end position="396"/>
    </location>
</feature>
<keyword evidence="3" id="KW-1185">Reference proteome</keyword>
<sequence length="486" mass="53099">MANEVFVGQIQETAVHGKESSFSTSRKNHDAVHVHTQHHHLRLKTGELRRMLFPREPAVLPRSGSWVMVRTLSQQHCSHSAARNSSAMCVGSITAQEGAARDSFVAGQPRGQVTLKTLVIQLQVCGQGPATTPEKLAAALFEGEADSQPETLQGMFSSCSYGNADFSRSAGCEVVSATVPIDCSGKTPWGAPFDSLTCPYTEWSDVANDYVKHVLGINWEDFKYKVYVVPPGELCSWGGMGWVGCKSDCRAWISGDLWMFPTTWMHELGHNLYLNHAGSFQPLSSGGNSQYIAYKDDSGAMGHCCSTRCFNAPHSFQLGWSKALDSLSKGNFAAGEWRSYVLPPRVGPSSKDVNLIRVSPDWDGPAAAYNFFLEYRKAASYDAGLLPSVRDKVTLYSTPVGDSMPFTTLEVAVGQNQISHESRIGSHLAIWVGSESAEGMRVNLCRPLSDHEISCSDGRDDDCDGFIDEEDSDCQARTTTSRKLLS</sequence>